<protein>
    <recommendedName>
        <fullName evidence="5">DUF3040 domain-containing protein</fullName>
    </recommendedName>
</protein>
<keyword evidence="2" id="KW-1133">Transmembrane helix</keyword>
<feature type="region of interest" description="Disordered" evidence="1">
    <location>
        <begin position="28"/>
        <end position="106"/>
    </location>
</feature>
<accession>A0ABS5U0K2</accession>
<proteinExistence type="predicted"/>
<keyword evidence="2" id="KW-0812">Transmembrane</keyword>
<feature type="transmembrane region" description="Helical" evidence="2">
    <location>
        <begin position="135"/>
        <end position="157"/>
    </location>
</feature>
<sequence>MAARSDGPDDGPVDDERWARIVAELGDLDSSAGTGAPPAGIDFPVAPGVASPFDGRRVVRPAHEGRQEDGPHDGADGRTDDRTDGRARRDELAAPSASGRDWDGTSQYDEAEDAIDEAERFVPPDPGPVLGGDPLLTMAWFAAAGMPLFLVVVLIAWRDAPSAIVQAACVVFVLGVGVLLWRMPQRRDRDDDDTGAVV</sequence>
<feature type="transmembrane region" description="Helical" evidence="2">
    <location>
        <begin position="163"/>
        <end position="181"/>
    </location>
</feature>
<evidence type="ECO:0000256" key="1">
    <source>
        <dbReference type="SAM" id="MobiDB-lite"/>
    </source>
</evidence>
<keyword evidence="2" id="KW-0472">Membrane</keyword>
<keyword evidence="4" id="KW-1185">Reference proteome</keyword>
<gene>
    <name evidence="3" type="ORF">KIN34_11325</name>
</gene>
<organism evidence="3 4">
    <name type="scientific">Cellulomonas fulva</name>
    <dbReference type="NCBI Taxonomy" id="2835530"/>
    <lineage>
        <taxon>Bacteria</taxon>
        <taxon>Bacillati</taxon>
        <taxon>Actinomycetota</taxon>
        <taxon>Actinomycetes</taxon>
        <taxon>Micrococcales</taxon>
        <taxon>Cellulomonadaceae</taxon>
        <taxon>Cellulomonas</taxon>
    </lineage>
</organism>
<feature type="compositionally biased region" description="Basic and acidic residues" evidence="1">
    <location>
        <begin position="54"/>
        <end position="92"/>
    </location>
</feature>
<evidence type="ECO:0000313" key="4">
    <source>
        <dbReference type="Proteomes" id="UP000722125"/>
    </source>
</evidence>
<evidence type="ECO:0000313" key="3">
    <source>
        <dbReference type="EMBL" id="MBT0994872.1"/>
    </source>
</evidence>
<dbReference type="EMBL" id="JAHBOH010000001">
    <property type="protein sequence ID" value="MBT0994872.1"/>
    <property type="molecule type" value="Genomic_DNA"/>
</dbReference>
<evidence type="ECO:0008006" key="5">
    <source>
        <dbReference type="Google" id="ProtNLM"/>
    </source>
</evidence>
<evidence type="ECO:0000256" key="2">
    <source>
        <dbReference type="SAM" id="Phobius"/>
    </source>
</evidence>
<name>A0ABS5U0K2_9CELL</name>
<dbReference type="Proteomes" id="UP000722125">
    <property type="component" value="Unassembled WGS sequence"/>
</dbReference>
<dbReference type="RefSeq" id="WP_214350499.1">
    <property type="nucleotide sequence ID" value="NZ_JAHBOH010000001.1"/>
</dbReference>
<comment type="caution">
    <text evidence="3">The sequence shown here is derived from an EMBL/GenBank/DDBJ whole genome shotgun (WGS) entry which is preliminary data.</text>
</comment>
<reference evidence="3 4" key="1">
    <citation type="submission" date="2021-05" db="EMBL/GenBank/DDBJ databases">
        <title>Description of Cellulomonas sp. DKR-3 sp. nov.</title>
        <authorList>
            <person name="Dahal R.H."/>
            <person name="Chaudhary D.K."/>
        </authorList>
    </citation>
    <scope>NUCLEOTIDE SEQUENCE [LARGE SCALE GENOMIC DNA]</scope>
    <source>
        <strain evidence="3 4">DKR-3</strain>
    </source>
</reference>